<evidence type="ECO:0000313" key="2">
    <source>
        <dbReference type="Proteomes" id="UP000011205"/>
    </source>
</evidence>
<gene>
    <name evidence="1" type="ORF">STVIR_3346</name>
</gene>
<dbReference type="PATRIC" id="fig|1160705.3.peg.3318"/>
<dbReference type="Proteomes" id="UP000011205">
    <property type="component" value="Unassembled WGS sequence"/>
</dbReference>
<protein>
    <submittedName>
        <fullName evidence="1">Uncharacterized protein</fullName>
    </submittedName>
</protein>
<dbReference type="AlphaFoldDB" id="L8PHN7"/>
<dbReference type="EMBL" id="AMLP01000105">
    <property type="protein sequence ID" value="ELS55694.1"/>
    <property type="molecule type" value="Genomic_DNA"/>
</dbReference>
<name>L8PHN7_STRVR</name>
<dbReference type="RefSeq" id="WP_003998684.1">
    <property type="nucleotide sequence ID" value="NZ_AMLP01000105.1"/>
</dbReference>
<evidence type="ECO:0000313" key="1">
    <source>
        <dbReference type="EMBL" id="ELS55694.1"/>
    </source>
</evidence>
<reference evidence="1 2" key="1">
    <citation type="journal article" date="2013" name="Genome Announc.">
        <title>Draft Genome Sequence of Streptomyces viridochromogenes Strain Tu57, Producer of Avilamycin.</title>
        <authorList>
            <person name="Gruning B.A."/>
            <person name="Erxleben A."/>
            <person name="Hahnlein A."/>
            <person name="Gunther S."/>
        </authorList>
    </citation>
    <scope>NUCLEOTIDE SEQUENCE [LARGE SCALE GENOMIC DNA]</scope>
    <source>
        <strain evidence="1 2">Tue57</strain>
    </source>
</reference>
<organism evidence="1 2">
    <name type="scientific">Streptomyces viridochromogenes Tue57</name>
    <dbReference type="NCBI Taxonomy" id="1160705"/>
    <lineage>
        <taxon>Bacteria</taxon>
        <taxon>Bacillati</taxon>
        <taxon>Actinomycetota</taxon>
        <taxon>Actinomycetes</taxon>
        <taxon>Kitasatosporales</taxon>
        <taxon>Streptomycetaceae</taxon>
        <taxon>Streptomyces</taxon>
    </lineage>
</organism>
<proteinExistence type="predicted"/>
<comment type="caution">
    <text evidence="1">The sequence shown here is derived from an EMBL/GenBank/DDBJ whole genome shotgun (WGS) entry which is preliminary data.</text>
</comment>
<accession>L8PHN7</accession>
<sequence length="49" mass="5397">MYRVIVMPPACARPDAQSRITGEITAHRTYWLLSDNLALLAAVAGEVVR</sequence>